<accession>A0A966HV58</accession>
<comment type="caution">
    <text evidence="2">The sequence shown here is derived from an EMBL/GenBank/DDBJ whole genome shotgun (WGS) entry which is preliminary data.</text>
</comment>
<dbReference type="AlphaFoldDB" id="A0A966HV58"/>
<proteinExistence type="predicted"/>
<evidence type="ECO:0000256" key="1">
    <source>
        <dbReference type="SAM" id="Phobius"/>
    </source>
</evidence>
<feature type="non-terminal residue" evidence="2">
    <location>
        <position position="1"/>
    </location>
</feature>
<feature type="transmembrane region" description="Helical" evidence="1">
    <location>
        <begin position="35"/>
        <end position="60"/>
    </location>
</feature>
<dbReference type="EMBL" id="RGOB01000223">
    <property type="protein sequence ID" value="NCU53592.1"/>
    <property type="molecule type" value="Genomic_DNA"/>
</dbReference>
<evidence type="ECO:0000313" key="3">
    <source>
        <dbReference type="Proteomes" id="UP000747791"/>
    </source>
</evidence>
<name>A0A966HV58_9PROT</name>
<keyword evidence="1" id="KW-0472">Membrane</keyword>
<dbReference type="Proteomes" id="UP000747791">
    <property type="component" value="Unassembled WGS sequence"/>
</dbReference>
<organism evidence="2 3">
    <name type="scientific">Candidatus Fonsibacter lacus</name>
    <dbReference type="NCBI Taxonomy" id="2576439"/>
    <lineage>
        <taxon>Bacteria</taxon>
        <taxon>Pseudomonadati</taxon>
        <taxon>Pseudomonadota</taxon>
        <taxon>Alphaproteobacteria</taxon>
        <taxon>Candidatus Pelagibacterales</taxon>
        <taxon>Candidatus Pelagibacterales incertae sedis</taxon>
        <taxon>Candidatus Fonsibacter</taxon>
    </lineage>
</organism>
<protein>
    <submittedName>
        <fullName evidence="2">TRAP transporter permease</fullName>
    </submittedName>
</protein>
<gene>
    <name evidence="2" type="ORF">EBX74_04870</name>
</gene>
<keyword evidence="1" id="KW-1133">Transmembrane helix</keyword>
<evidence type="ECO:0000313" key="2">
    <source>
        <dbReference type="EMBL" id="NCU53592.1"/>
    </source>
</evidence>
<sequence length="70" mass="7920">KAVIAILFLGIAAVGYMNARLNIFERIICATVAILLIVAIPLTDELGFALMILFIIYRWFKFRNNKVMST</sequence>
<keyword evidence="1" id="KW-0812">Transmembrane</keyword>
<reference evidence="2" key="1">
    <citation type="submission" date="2018-10" db="EMBL/GenBank/DDBJ databases">
        <title>Iterative Subtractive Binning of Freshwater Chronoseries Metagenomes Recovers Nearly Complete Genomes from over Four Hundred Novel Species.</title>
        <authorList>
            <person name="Rodriguez-R L.M."/>
            <person name="Tsementzi D."/>
            <person name="Luo C."/>
            <person name="Konstantinidis K.T."/>
        </authorList>
    </citation>
    <scope>NUCLEOTIDE SEQUENCE</scope>
    <source>
        <strain evidence="2">WB8_2A_004</strain>
    </source>
</reference>